<dbReference type="Proteomes" id="UP000280008">
    <property type="component" value="Unassembled WGS sequence"/>
</dbReference>
<feature type="compositionally biased region" description="Basic and acidic residues" evidence="1">
    <location>
        <begin position="18"/>
        <end position="33"/>
    </location>
</feature>
<evidence type="ECO:0000313" key="3">
    <source>
        <dbReference type="EMBL" id="RKR75745.1"/>
    </source>
</evidence>
<protein>
    <submittedName>
        <fullName evidence="3">Beta-lactamase class A</fullName>
    </submittedName>
</protein>
<accession>A0A495IKU5</accession>
<dbReference type="Pfam" id="PF13354">
    <property type="entry name" value="Beta-lactamase2"/>
    <property type="match status" value="1"/>
</dbReference>
<evidence type="ECO:0000256" key="1">
    <source>
        <dbReference type="SAM" id="MobiDB-lite"/>
    </source>
</evidence>
<dbReference type="InterPro" id="IPR012338">
    <property type="entry name" value="Beta-lactam/transpept-like"/>
</dbReference>
<gene>
    <name evidence="3" type="ORF">C8E83_2899</name>
</gene>
<dbReference type="EMBL" id="RBKS01000001">
    <property type="protein sequence ID" value="RKR75745.1"/>
    <property type="molecule type" value="Genomic_DNA"/>
</dbReference>
<dbReference type="OrthoDB" id="3673924at2"/>
<feature type="domain" description="Beta-lactamase class A catalytic" evidence="2">
    <location>
        <begin position="53"/>
        <end position="282"/>
    </location>
</feature>
<reference evidence="3 4" key="1">
    <citation type="submission" date="2018-10" db="EMBL/GenBank/DDBJ databases">
        <title>Sequencing the genomes of 1000 actinobacteria strains.</title>
        <authorList>
            <person name="Klenk H.-P."/>
        </authorList>
    </citation>
    <scope>NUCLEOTIDE SEQUENCE [LARGE SCALE GENOMIC DNA]</scope>
    <source>
        <strain evidence="3 4">DSM 17894</strain>
    </source>
</reference>
<dbReference type="GO" id="GO:0030655">
    <property type="term" value="P:beta-lactam antibiotic catabolic process"/>
    <property type="evidence" value="ECO:0007669"/>
    <property type="project" value="InterPro"/>
</dbReference>
<organism evidence="3 4">
    <name type="scientific">Frondihabitans australicus</name>
    <dbReference type="NCBI Taxonomy" id="386892"/>
    <lineage>
        <taxon>Bacteria</taxon>
        <taxon>Bacillati</taxon>
        <taxon>Actinomycetota</taxon>
        <taxon>Actinomycetes</taxon>
        <taxon>Micrococcales</taxon>
        <taxon>Microbacteriaceae</taxon>
        <taxon>Frondihabitans</taxon>
    </lineage>
</organism>
<sequence length="311" mass="32492">MATNGIEGGVERRRGRRGRDSARHRGDRSGEPFERTFQALGSLAYTGARVSASAADLDSGEVLVAIDETVSLPTAQLGNLLLLIEVATRLGDGSLSPVDELRRDSASNDATQVDDPRIGGLWSSLLTPTLTVLDAATLVGAVRDPVATNALARRIGLDAVHARGESLGLRRTALLDLARAERGPDDAPQISVGSTLELRGILADLVAGVCVDTSVSNRVLGWLSTGSDLSMVSSAFGLDPAGHRAQDHGLQLVNLTGAAPGVRAEAGALRGPSRGVSYAVTVAFDDLDLTTRLRVLEVMRVVGLDLLEHVG</sequence>
<dbReference type="InterPro" id="IPR045155">
    <property type="entry name" value="Beta-lactam_cat"/>
</dbReference>
<feature type="region of interest" description="Disordered" evidence="1">
    <location>
        <begin position="1"/>
        <end position="33"/>
    </location>
</feature>
<evidence type="ECO:0000259" key="2">
    <source>
        <dbReference type="Pfam" id="PF13354"/>
    </source>
</evidence>
<name>A0A495IKU5_9MICO</name>
<keyword evidence="4" id="KW-1185">Reference proteome</keyword>
<dbReference type="SUPFAM" id="SSF56601">
    <property type="entry name" value="beta-lactamase/transpeptidase-like"/>
    <property type="match status" value="1"/>
</dbReference>
<dbReference type="GO" id="GO:0008800">
    <property type="term" value="F:beta-lactamase activity"/>
    <property type="evidence" value="ECO:0007669"/>
    <property type="project" value="InterPro"/>
</dbReference>
<evidence type="ECO:0000313" key="4">
    <source>
        <dbReference type="Proteomes" id="UP000280008"/>
    </source>
</evidence>
<comment type="caution">
    <text evidence="3">The sequence shown here is derived from an EMBL/GenBank/DDBJ whole genome shotgun (WGS) entry which is preliminary data.</text>
</comment>
<dbReference type="Gene3D" id="3.40.710.10">
    <property type="entry name" value="DD-peptidase/beta-lactamase superfamily"/>
    <property type="match status" value="1"/>
</dbReference>
<dbReference type="AlphaFoldDB" id="A0A495IKU5"/>
<dbReference type="RefSeq" id="WP_121370506.1">
    <property type="nucleotide sequence ID" value="NZ_RBKS01000001.1"/>
</dbReference>
<proteinExistence type="predicted"/>